<keyword evidence="8 12" id="KW-0472">Membrane</keyword>
<dbReference type="GO" id="GO:0005351">
    <property type="term" value="F:carbohydrate:proton symporter activity"/>
    <property type="evidence" value="ECO:0007669"/>
    <property type="project" value="TreeGrafter"/>
</dbReference>
<feature type="transmembrane region" description="Helical" evidence="12">
    <location>
        <begin position="422"/>
        <end position="447"/>
    </location>
</feature>
<keyword evidence="6" id="KW-0805">Transcription regulation</keyword>
<proteinExistence type="inferred from homology"/>
<dbReference type="Pfam" id="PF04082">
    <property type="entry name" value="Fungal_trans"/>
    <property type="match status" value="1"/>
</dbReference>
<keyword evidence="15" id="KW-1185">Reference proteome</keyword>
<evidence type="ECO:0000256" key="10">
    <source>
        <dbReference type="ARBA" id="ARBA00023242"/>
    </source>
</evidence>
<dbReference type="Gene3D" id="4.10.240.10">
    <property type="entry name" value="Zn(2)-C6 fungal-type DNA-binding domain"/>
    <property type="match status" value="1"/>
</dbReference>
<feature type="compositionally biased region" description="Basic and acidic residues" evidence="11">
    <location>
        <begin position="27"/>
        <end position="36"/>
    </location>
</feature>
<feature type="transmembrane region" description="Helical" evidence="12">
    <location>
        <begin position="47"/>
        <end position="69"/>
    </location>
</feature>
<feature type="transmembrane region" description="Helical" evidence="12">
    <location>
        <begin position="215"/>
        <end position="238"/>
    </location>
</feature>
<evidence type="ECO:0000256" key="9">
    <source>
        <dbReference type="ARBA" id="ARBA00023163"/>
    </source>
</evidence>
<feature type="transmembrane region" description="Helical" evidence="12">
    <location>
        <begin position="184"/>
        <end position="203"/>
    </location>
</feature>
<evidence type="ECO:0000256" key="8">
    <source>
        <dbReference type="ARBA" id="ARBA00023136"/>
    </source>
</evidence>
<feature type="region of interest" description="Disordered" evidence="11">
    <location>
        <begin position="1"/>
        <end position="36"/>
    </location>
</feature>
<evidence type="ECO:0000256" key="6">
    <source>
        <dbReference type="ARBA" id="ARBA00023015"/>
    </source>
</evidence>
<dbReference type="CDD" id="cd17356">
    <property type="entry name" value="MFS_HXT"/>
    <property type="match status" value="1"/>
</dbReference>
<feature type="transmembrane region" description="Helical" evidence="12">
    <location>
        <begin position="355"/>
        <end position="376"/>
    </location>
</feature>
<dbReference type="NCBIfam" id="TIGR00879">
    <property type="entry name" value="SP"/>
    <property type="match status" value="1"/>
</dbReference>
<dbReference type="InterPro" id="IPR036259">
    <property type="entry name" value="MFS_trans_sf"/>
</dbReference>
<keyword evidence="14" id="KW-0762">Sugar transport</keyword>
<evidence type="ECO:0000256" key="3">
    <source>
        <dbReference type="ARBA" id="ARBA00022448"/>
    </source>
</evidence>
<dbReference type="InterPro" id="IPR005828">
    <property type="entry name" value="MFS_sugar_transport-like"/>
</dbReference>
<dbReference type="AlphaFoldDB" id="A0A401KMP7"/>
<dbReference type="CDD" id="cd12148">
    <property type="entry name" value="fungal_TF_MHR"/>
    <property type="match status" value="1"/>
</dbReference>
<gene>
    <name evidence="14" type="ORF">AAWM_03426</name>
</gene>
<evidence type="ECO:0000256" key="7">
    <source>
        <dbReference type="ARBA" id="ARBA00023125"/>
    </source>
</evidence>
<dbReference type="InterPro" id="IPR003663">
    <property type="entry name" value="Sugar/inositol_transpt"/>
</dbReference>
<keyword evidence="10" id="KW-0539">Nucleus</keyword>
<name>A0A401KMP7_ASPAW</name>
<comment type="similarity">
    <text evidence="2">Belongs to the major facilitator superfamily. Sugar transporter (TC 2.A.1.1) family.</text>
</comment>
<keyword evidence="9" id="KW-0804">Transcription</keyword>
<dbReference type="GO" id="GO:0003677">
    <property type="term" value="F:DNA binding"/>
    <property type="evidence" value="ECO:0007669"/>
    <property type="project" value="UniProtKB-KW"/>
</dbReference>
<dbReference type="FunFam" id="1.20.1250.20:FF:000026">
    <property type="entry name" value="MFS quinate transporter QutD"/>
    <property type="match status" value="1"/>
</dbReference>
<evidence type="ECO:0000256" key="11">
    <source>
        <dbReference type="SAM" id="MobiDB-lite"/>
    </source>
</evidence>
<dbReference type="InterPro" id="IPR036864">
    <property type="entry name" value="Zn2-C6_fun-type_DNA-bd_sf"/>
</dbReference>
<reference evidence="14 15" key="1">
    <citation type="submission" date="2016-09" db="EMBL/GenBank/DDBJ databases">
        <title>Aspergillus awamori IFM 58123T.</title>
        <authorList>
            <person name="Kusuya Y."/>
            <person name="Shimizu M."/>
            <person name="Takahashi H."/>
            <person name="Yaguchi T."/>
        </authorList>
    </citation>
    <scope>NUCLEOTIDE SEQUENCE [LARGE SCALE GENOMIC DNA]</scope>
    <source>
        <strain evidence="14 15">IFM 58123</strain>
    </source>
</reference>
<dbReference type="InterPro" id="IPR050360">
    <property type="entry name" value="MFS_Sugar_Transporters"/>
</dbReference>
<comment type="subcellular location">
    <subcellularLocation>
        <location evidence="1">Membrane</location>
        <topology evidence="1">Multi-pass membrane protein</topology>
    </subcellularLocation>
</comment>
<dbReference type="GO" id="GO:0008270">
    <property type="term" value="F:zinc ion binding"/>
    <property type="evidence" value="ECO:0007669"/>
    <property type="project" value="InterPro"/>
</dbReference>
<keyword evidence="4 12" id="KW-0812">Transmembrane</keyword>
<keyword evidence="5 12" id="KW-1133">Transmembrane helix</keyword>
<feature type="domain" description="Major facilitator superfamily (MFS) profile" evidence="13">
    <location>
        <begin position="56"/>
        <end position="512"/>
    </location>
</feature>
<accession>A0A401KMP7</accession>
<dbReference type="Proteomes" id="UP000286921">
    <property type="component" value="Unassembled WGS sequence"/>
</dbReference>
<feature type="transmembrane region" description="Helical" evidence="12">
    <location>
        <begin position="93"/>
        <end position="113"/>
    </location>
</feature>
<feature type="transmembrane region" description="Helical" evidence="12">
    <location>
        <begin position="125"/>
        <end position="145"/>
    </location>
</feature>
<dbReference type="PROSITE" id="PS00217">
    <property type="entry name" value="SUGAR_TRANSPORT_2"/>
    <property type="match status" value="1"/>
</dbReference>
<feature type="compositionally biased region" description="Basic and acidic residues" evidence="11">
    <location>
        <begin position="1"/>
        <end position="15"/>
    </location>
</feature>
<feature type="transmembrane region" description="Helical" evidence="12">
    <location>
        <begin position="487"/>
        <end position="508"/>
    </location>
</feature>
<feature type="region of interest" description="Disordered" evidence="11">
    <location>
        <begin position="610"/>
        <end position="650"/>
    </location>
</feature>
<dbReference type="EMBL" id="BDHI01000007">
    <property type="protein sequence ID" value="GCB20541.1"/>
    <property type="molecule type" value="Genomic_DNA"/>
</dbReference>
<evidence type="ECO:0000256" key="4">
    <source>
        <dbReference type="ARBA" id="ARBA00022692"/>
    </source>
</evidence>
<dbReference type="InterPro" id="IPR005829">
    <property type="entry name" value="Sugar_transporter_CS"/>
</dbReference>
<dbReference type="PANTHER" id="PTHR48022:SF14">
    <property type="entry name" value="MAJOR FACILITATOR SUPERFAMILY (MFS) PROFILE DOMAIN-CONTAINING PROTEIN-RELATED"/>
    <property type="match status" value="1"/>
</dbReference>
<keyword evidence="3" id="KW-0813">Transport</keyword>
<evidence type="ECO:0000256" key="2">
    <source>
        <dbReference type="ARBA" id="ARBA00010992"/>
    </source>
</evidence>
<dbReference type="GO" id="GO:0000981">
    <property type="term" value="F:DNA-binding transcription factor activity, RNA polymerase II-specific"/>
    <property type="evidence" value="ECO:0007669"/>
    <property type="project" value="InterPro"/>
</dbReference>
<protein>
    <submittedName>
        <fullName evidence="14">High-affinity glucose transporter</fullName>
    </submittedName>
</protein>
<feature type="transmembrane region" description="Helical" evidence="12">
    <location>
        <begin position="151"/>
        <end position="172"/>
    </location>
</feature>
<dbReference type="SMART" id="SM00906">
    <property type="entry name" value="Fungal_trans"/>
    <property type="match status" value="1"/>
</dbReference>
<dbReference type="InterPro" id="IPR020846">
    <property type="entry name" value="MFS_dom"/>
</dbReference>
<dbReference type="Pfam" id="PF00083">
    <property type="entry name" value="Sugar_tr"/>
    <property type="match status" value="1"/>
</dbReference>
<dbReference type="InterPro" id="IPR007219">
    <property type="entry name" value="XnlR_reg_dom"/>
</dbReference>
<dbReference type="PRINTS" id="PR00171">
    <property type="entry name" value="SUGRTRNSPORT"/>
</dbReference>
<dbReference type="PANTHER" id="PTHR48022">
    <property type="entry name" value="PLASTIDIC GLUCOSE TRANSPORTER 4"/>
    <property type="match status" value="1"/>
</dbReference>
<evidence type="ECO:0000313" key="14">
    <source>
        <dbReference type="EMBL" id="GCB20541.1"/>
    </source>
</evidence>
<organism evidence="14 15">
    <name type="scientific">Aspergillus awamori</name>
    <name type="common">Black koji mold</name>
    <dbReference type="NCBI Taxonomy" id="105351"/>
    <lineage>
        <taxon>Eukaryota</taxon>
        <taxon>Fungi</taxon>
        <taxon>Dikarya</taxon>
        <taxon>Ascomycota</taxon>
        <taxon>Pezizomycotina</taxon>
        <taxon>Eurotiomycetes</taxon>
        <taxon>Eurotiomycetidae</taxon>
        <taxon>Eurotiales</taxon>
        <taxon>Aspergillaceae</taxon>
        <taxon>Aspergillus</taxon>
    </lineage>
</organism>
<evidence type="ECO:0000313" key="15">
    <source>
        <dbReference type="Proteomes" id="UP000286921"/>
    </source>
</evidence>
<evidence type="ECO:0000256" key="12">
    <source>
        <dbReference type="SAM" id="Phobius"/>
    </source>
</evidence>
<dbReference type="PROSITE" id="PS50850">
    <property type="entry name" value="MFS"/>
    <property type="match status" value="1"/>
</dbReference>
<comment type="caution">
    <text evidence="14">The sequence shown here is derived from an EMBL/GenBank/DDBJ whole genome shotgun (WGS) entry which is preliminary data.</text>
</comment>
<feature type="transmembrane region" description="Helical" evidence="12">
    <location>
        <begin position="388"/>
        <end position="410"/>
    </location>
</feature>
<dbReference type="GO" id="GO:0006351">
    <property type="term" value="P:DNA-templated transcription"/>
    <property type="evidence" value="ECO:0007669"/>
    <property type="project" value="InterPro"/>
</dbReference>
<dbReference type="STRING" id="105351.A0A401KMP7"/>
<evidence type="ECO:0000256" key="5">
    <source>
        <dbReference type="ARBA" id="ARBA00022989"/>
    </source>
</evidence>
<feature type="transmembrane region" description="Helical" evidence="12">
    <location>
        <begin position="324"/>
        <end position="343"/>
    </location>
</feature>
<evidence type="ECO:0000256" key="1">
    <source>
        <dbReference type="ARBA" id="ARBA00004141"/>
    </source>
</evidence>
<dbReference type="SUPFAM" id="SSF103473">
    <property type="entry name" value="MFS general substrate transporter"/>
    <property type="match status" value="1"/>
</dbReference>
<dbReference type="GO" id="GO:0016020">
    <property type="term" value="C:membrane"/>
    <property type="evidence" value="ECO:0007669"/>
    <property type="project" value="UniProtKB-SubCell"/>
</dbReference>
<sequence length="1179" mass="132105">MMDKKPIDPAKELSPDGRSSIQGGTAHHAEDPLPEREPYGPPGIRGLIANPFVLMCAACSTLGGLTFGYDQGVVSVILVMDQFLERFPEVNSGFWKGLMTAMIELGAFLGAMNQGWIADKISRRYSIIVAVCIFTVGSVLQTAAVDYAMLTVARLIGGVGIGMLSMVAPLYISEISPPECRGTLLVMEELFIVLGIVIAYWITYGTRYMSGEWAWRLPFLLQLIPGFILMAGVIVLPFSPRWLVAKGRVEEALQSLSKLRQLPPSDKRVRQELLDIKAEVRFHQELNVEKHPNLQGGGLKNAILLDLACWADCFKKGCWRRTHIGVMMMFFQQFVGINALIYYAPTLFETMGLDYSMQLLMSGIVNVGQLVGVITSISTMDKFGRRALLLWGVAIMAICHIIVAILVSLYSDNWPAHRAQGWASVALLLVYMVAFGGSWGPVGWALPAEVFPSSLRAKGVALSTCSNWLNNFIIGLITPPLVEDTGYGAYVFFAVFCSLAFVWTLFFVPETKGKSLEQMDQVFKDNSSEAEQARRRAIEADLLREEEQAIKCDAAVPQCNWCSHHDIPCTFNRVITRKRKAKTDAKGEKETTGLAERIERIEKFLTENLLKEPTPSATPPSVNHHESPIESHPSSYTHDFSRESSTFNEKSGSSSVPLHFAGRELGCINLFTGIPLLLPEGKQWVQSRTGQNISLSKLVTSNKPPWERQRALASNALVMNPHPESAFELPDRTLIDTYFRLFCISFVRRIFPVVDPVLFKETIENAYQQPRTRLPYGKVSTRACVLAFAAFISLVPPLEFETEFRKFAPLNSEAYFTRTQCLVPQVLQESASVEGLQVVSMMALFELVTGNLQSASYYGSIAARMVFLLGGHTTSSMTEDPETPQNEIAMRSQRQIRYLFWLGYTIEKDVSLRTGQPQLFTEENCDLTIPATYSENLFKFPIDCRQIPPEDMPEDPVYPVDIRLSIIKARAYNALYSFKGLKKTDAEILKEIRELDDELEKWRLSIPLAWRPTLSFVKETPDPNANMHSVILRLNYHLCMTIIHQASGRCRDWSKEEGGIMHGVNSSLALSVEASRSTLLYLQASEHVLIDGTFWTLIFYPMSALLAIFCNILQNPSDPQATKDLGLLKTAMSMLERIFLRQPSSVNEIVHIKMIADYVSELYRLASCAIEKAWYERSG</sequence>
<keyword evidence="7" id="KW-0238">DNA-binding</keyword>
<evidence type="ECO:0000259" key="13">
    <source>
        <dbReference type="PROSITE" id="PS50850"/>
    </source>
</evidence>
<dbReference type="Gene3D" id="1.20.1250.20">
    <property type="entry name" value="MFS general substrate transporter like domains"/>
    <property type="match status" value="1"/>
</dbReference>